<dbReference type="PANTHER" id="PTHR33734">
    <property type="entry name" value="LYSM DOMAIN-CONTAINING GPI-ANCHORED PROTEIN 2"/>
    <property type="match status" value="1"/>
</dbReference>
<dbReference type="AlphaFoldDB" id="A0A1M6SQH5"/>
<dbReference type="InterPro" id="IPR036908">
    <property type="entry name" value="RlpA-like_sf"/>
</dbReference>
<feature type="domain" description="LysM" evidence="1">
    <location>
        <begin position="108"/>
        <end position="151"/>
    </location>
</feature>
<organism evidence="2 3">
    <name type="scientific">Reichenbachiella agariperforans</name>
    <dbReference type="NCBI Taxonomy" id="156994"/>
    <lineage>
        <taxon>Bacteria</taxon>
        <taxon>Pseudomonadati</taxon>
        <taxon>Bacteroidota</taxon>
        <taxon>Cytophagia</taxon>
        <taxon>Cytophagales</taxon>
        <taxon>Reichenbachiellaceae</taxon>
        <taxon>Reichenbachiella</taxon>
    </lineage>
</organism>
<dbReference type="CDD" id="cd00118">
    <property type="entry name" value="LysM"/>
    <property type="match status" value="4"/>
</dbReference>
<dbReference type="Gene3D" id="2.40.40.10">
    <property type="entry name" value="RlpA-like domain"/>
    <property type="match status" value="1"/>
</dbReference>
<protein>
    <submittedName>
        <fullName evidence="2">LysM repeat-containing protein</fullName>
    </submittedName>
</protein>
<dbReference type="SMART" id="SM00257">
    <property type="entry name" value="LysM"/>
    <property type="match status" value="4"/>
</dbReference>
<evidence type="ECO:0000313" key="3">
    <source>
        <dbReference type="Proteomes" id="UP000184474"/>
    </source>
</evidence>
<dbReference type="PROSITE" id="PS51782">
    <property type="entry name" value="LYSM"/>
    <property type="match status" value="4"/>
</dbReference>
<dbReference type="InterPro" id="IPR018392">
    <property type="entry name" value="LysM"/>
</dbReference>
<evidence type="ECO:0000259" key="1">
    <source>
        <dbReference type="PROSITE" id="PS51782"/>
    </source>
</evidence>
<gene>
    <name evidence="2" type="ORF">SAMN04488028_105108</name>
</gene>
<reference evidence="3" key="1">
    <citation type="submission" date="2016-11" db="EMBL/GenBank/DDBJ databases">
        <authorList>
            <person name="Varghese N."/>
            <person name="Submissions S."/>
        </authorList>
    </citation>
    <scope>NUCLEOTIDE SEQUENCE [LARGE SCALE GENOMIC DNA]</scope>
    <source>
        <strain evidence="3">DSM 26134</strain>
    </source>
</reference>
<feature type="domain" description="LysM" evidence="1">
    <location>
        <begin position="175"/>
        <end position="218"/>
    </location>
</feature>
<dbReference type="Gene3D" id="3.10.350.10">
    <property type="entry name" value="LysM domain"/>
    <property type="match status" value="4"/>
</dbReference>
<dbReference type="Pfam" id="PF01476">
    <property type="entry name" value="LysM"/>
    <property type="match status" value="4"/>
</dbReference>
<dbReference type="InterPro" id="IPR036779">
    <property type="entry name" value="LysM_dom_sf"/>
</dbReference>
<feature type="domain" description="LysM" evidence="1">
    <location>
        <begin position="40"/>
        <end position="83"/>
    </location>
</feature>
<dbReference type="Proteomes" id="UP000184474">
    <property type="component" value="Unassembled WGS sequence"/>
</dbReference>
<dbReference type="EMBL" id="FRAA01000005">
    <property type="protein sequence ID" value="SHK46906.1"/>
    <property type="molecule type" value="Genomic_DNA"/>
</dbReference>
<dbReference type="STRING" id="156994.SAMN04488028_105108"/>
<accession>A0A1M6SQH5</accession>
<feature type="domain" description="LysM" evidence="1">
    <location>
        <begin position="243"/>
        <end position="286"/>
    </location>
</feature>
<name>A0A1M6SQH5_REIAG</name>
<sequence>MSFIYKSLFIFILTIPALYQTHGHTLDSLRMEKINGKRFIIHRAEPQETLYAISRHYNVTVDEIKEYNPSLSDGLKMYTELKIPYNKTTQKIDQSFPKTHQFNSDQSQTHIVAQGETLFAISRLYNISVDSLKAYNHLYTNSLSVGDTLVLGQEQKTAPSPATQKQSSTPLTGSRYHVVQPSETLFGISRTYDISVDSLRSYNQLMSNSLSIGDTLDLGMQPRPNLTTPTSPHESAEPIDSSLYHFVQPSETLFRISKTYDVDLDTLVAWNHLESYNLDIGQKLIISERAPSMTQEEVKEEETKLKPKKKKQPLDTIFVKTDNAPIKTKASVNSDGKVEIQQEGFAMEIQDTDHTTKYLALHRDAAPGTKIRVTNQMNGNTVVVRVVGILPETGLNKNVMIRISHAAFEGLGGIDIKVPVKSKYVEQ</sequence>
<keyword evidence="3" id="KW-1185">Reference proteome</keyword>
<dbReference type="PANTHER" id="PTHR33734:SF22">
    <property type="entry name" value="MEMBRANE-BOUND LYTIC MUREIN TRANSGLYCOSYLASE D"/>
    <property type="match status" value="1"/>
</dbReference>
<dbReference type="SUPFAM" id="SSF54106">
    <property type="entry name" value="LysM domain"/>
    <property type="match status" value="4"/>
</dbReference>
<dbReference type="RefSeq" id="WP_073123188.1">
    <property type="nucleotide sequence ID" value="NZ_FRAA01000005.1"/>
</dbReference>
<evidence type="ECO:0000313" key="2">
    <source>
        <dbReference type="EMBL" id="SHK46906.1"/>
    </source>
</evidence>
<proteinExistence type="predicted"/>